<protein>
    <submittedName>
        <fullName evidence="1">Uncharacterized protein</fullName>
    </submittedName>
</protein>
<proteinExistence type="predicted"/>
<organism evidence="1 2">
    <name type="scientific">Brachyspira aalborgi</name>
    <dbReference type="NCBI Taxonomy" id="29522"/>
    <lineage>
        <taxon>Bacteria</taxon>
        <taxon>Pseudomonadati</taxon>
        <taxon>Spirochaetota</taxon>
        <taxon>Spirochaetia</taxon>
        <taxon>Brachyspirales</taxon>
        <taxon>Brachyspiraceae</taxon>
        <taxon>Brachyspira</taxon>
    </lineage>
</organism>
<evidence type="ECO:0000313" key="2">
    <source>
        <dbReference type="Proteomes" id="UP000324638"/>
    </source>
</evidence>
<dbReference type="Proteomes" id="UP000324638">
    <property type="component" value="Unassembled WGS sequence"/>
</dbReference>
<dbReference type="EMBL" id="SAXU01000001">
    <property type="protein sequence ID" value="TXJ21273.1"/>
    <property type="molecule type" value="Genomic_DNA"/>
</dbReference>
<accession>A0A5C8D874</accession>
<name>A0A5C8D874_9SPIR</name>
<dbReference type="AlphaFoldDB" id="A0A5C8D874"/>
<evidence type="ECO:0000313" key="1">
    <source>
        <dbReference type="EMBL" id="TXJ21273.1"/>
    </source>
</evidence>
<reference evidence="1 2" key="1">
    <citation type="journal article" date="1992" name="Lakartidningen">
        <title>[Penicillin V and not amoxicillin is the first choice preparation in acute otitis].</title>
        <authorList>
            <person name="Kamme C."/>
            <person name="Lundgren K."/>
            <person name="Prellner K."/>
        </authorList>
    </citation>
    <scope>NUCLEOTIDE SEQUENCE [LARGE SCALE GENOMIC DNA]</scope>
    <source>
        <strain evidence="1 2">513A</strain>
    </source>
</reference>
<gene>
    <name evidence="1" type="ORF">EPJ79_09160</name>
</gene>
<sequence length="184" mass="20174">MKNIILIAIIILTFFISCRKSTLKITEPEPSFFLDKMKGGDYTNGDGNDSFNVSDDGKNITIGSGSNTNNYTFESDIMGIGGIYQDANSSNYIGVFPIGGSMHTVTMSKNEKEAVTKIIDVVGETDSLKVVTEILSKGNGGKLDADSITQNLDDKKKAEVKKIIEESGLNDKNKFKDYKEYKKT</sequence>
<comment type="caution">
    <text evidence="1">The sequence shown here is derived from an EMBL/GenBank/DDBJ whole genome shotgun (WGS) entry which is preliminary data.</text>
</comment>
<dbReference type="PROSITE" id="PS51257">
    <property type="entry name" value="PROKAR_LIPOPROTEIN"/>
    <property type="match status" value="1"/>
</dbReference>
<dbReference type="RefSeq" id="WP_147739261.1">
    <property type="nucleotide sequence ID" value="NZ_SAXU01000001.1"/>
</dbReference>